<keyword evidence="1 2" id="KW-0456">Lyase</keyword>
<dbReference type="Proteomes" id="UP000663853">
    <property type="component" value="Unassembled WGS sequence"/>
</dbReference>
<feature type="binding site" evidence="4">
    <location>
        <position position="51"/>
    </location>
    <ligand>
        <name>pyruvate</name>
        <dbReference type="ChEBI" id="CHEBI:15361"/>
    </ligand>
</feature>
<dbReference type="PANTHER" id="PTHR12128">
    <property type="entry name" value="DIHYDRODIPICOLINATE SYNTHASE"/>
    <property type="match status" value="1"/>
</dbReference>
<gene>
    <name evidence="5" type="ORF">RDB_LOCUS56201</name>
</gene>
<name>A0A8H3GML5_9AGAM</name>
<organism evidence="5 6">
    <name type="scientific">Rhizoctonia solani</name>
    <dbReference type="NCBI Taxonomy" id="456999"/>
    <lineage>
        <taxon>Eukaryota</taxon>
        <taxon>Fungi</taxon>
        <taxon>Dikarya</taxon>
        <taxon>Basidiomycota</taxon>
        <taxon>Agaricomycotina</taxon>
        <taxon>Agaricomycetes</taxon>
        <taxon>Cantharellales</taxon>
        <taxon>Ceratobasidiaceae</taxon>
        <taxon>Rhizoctonia</taxon>
    </lineage>
</organism>
<evidence type="ECO:0000256" key="4">
    <source>
        <dbReference type="PIRSR" id="PIRSR001365-2"/>
    </source>
</evidence>
<reference evidence="5" key="1">
    <citation type="submission" date="2021-01" db="EMBL/GenBank/DDBJ databases">
        <authorList>
            <person name="Kaushik A."/>
        </authorList>
    </citation>
    <scope>NUCLEOTIDE SEQUENCE</scope>
    <source>
        <strain evidence="5">AG6-10EEA</strain>
    </source>
</reference>
<dbReference type="SMART" id="SM01130">
    <property type="entry name" value="DHDPS"/>
    <property type="match status" value="1"/>
</dbReference>
<dbReference type="InterPro" id="IPR013785">
    <property type="entry name" value="Aldolase_TIM"/>
</dbReference>
<dbReference type="PIRSF" id="PIRSF001365">
    <property type="entry name" value="DHDPS"/>
    <property type="match status" value="1"/>
</dbReference>
<feature type="active site" description="Schiff-base intermediate with substrate" evidence="3">
    <location>
        <position position="176"/>
    </location>
</feature>
<evidence type="ECO:0000313" key="6">
    <source>
        <dbReference type="Proteomes" id="UP000663853"/>
    </source>
</evidence>
<comment type="caution">
    <text evidence="5">The sequence shown here is derived from an EMBL/GenBank/DDBJ whole genome shotgun (WGS) entry which is preliminary data.</text>
</comment>
<evidence type="ECO:0008006" key="7">
    <source>
        <dbReference type="Google" id="ProtNLM"/>
    </source>
</evidence>
<feature type="active site" description="Proton donor/acceptor" evidence="3">
    <location>
        <position position="145"/>
    </location>
</feature>
<dbReference type="CDD" id="cd00408">
    <property type="entry name" value="DHDPS-like"/>
    <property type="match status" value="1"/>
</dbReference>
<protein>
    <recommendedName>
        <fullName evidence="7">4-hydroxy-2-oxoglutarate aldolase, mitochondrial</fullName>
    </recommendedName>
</protein>
<dbReference type="SUPFAM" id="SSF51569">
    <property type="entry name" value="Aldolase"/>
    <property type="match status" value="1"/>
</dbReference>
<accession>A0A8H3GML5</accession>
<evidence type="ECO:0000256" key="3">
    <source>
        <dbReference type="PIRSR" id="PIRSR001365-1"/>
    </source>
</evidence>
<dbReference type="Pfam" id="PF00701">
    <property type="entry name" value="DHDPS"/>
    <property type="match status" value="1"/>
</dbReference>
<evidence type="ECO:0000256" key="2">
    <source>
        <dbReference type="PIRNR" id="PIRNR001365"/>
    </source>
</evidence>
<comment type="similarity">
    <text evidence="2">Belongs to the DapA family.</text>
</comment>
<feature type="binding site" evidence="4">
    <location>
        <position position="220"/>
    </location>
    <ligand>
        <name>pyruvate</name>
        <dbReference type="ChEBI" id="CHEBI:15361"/>
    </ligand>
</feature>
<evidence type="ECO:0000256" key="1">
    <source>
        <dbReference type="ARBA" id="ARBA00023239"/>
    </source>
</evidence>
<dbReference type="InterPro" id="IPR002220">
    <property type="entry name" value="DapA-like"/>
</dbReference>
<dbReference type="GO" id="GO:0008840">
    <property type="term" value="F:4-hydroxy-tetrahydrodipicolinate synthase activity"/>
    <property type="evidence" value="ECO:0007669"/>
    <property type="project" value="TreeGrafter"/>
</dbReference>
<proteinExistence type="inferred from homology"/>
<dbReference type="EMBL" id="CAJMXA010001267">
    <property type="protein sequence ID" value="CAE6456586.1"/>
    <property type="molecule type" value="Genomic_DNA"/>
</dbReference>
<evidence type="ECO:0000313" key="5">
    <source>
        <dbReference type="EMBL" id="CAE6456586.1"/>
    </source>
</evidence>
<dbReference type="PRINTS" id="PR00146">
    <property type="entry name" value="DHPICSNTHASE"/>
</dbReference>
<dbReference type="Gene3D" id="3.20.20.70">
    <property type="entry name" value="Aldolase class I"/>
    <property type="match status" value="1"/>
</dbReference>
<sequence length="309" mass="32863">MTRTSPPPGIYVPTLCFFKGEKQEIDHETITKHVQRLARGGVQGLVANGTTGEPSHLSRAERLAVIKTHRAALDSAGFQSLPLIVGTGVSSTWETIELTKDAAEAGGNFVLVIPPGYFKSAMTDASLEAFFTEVADASPIPILLYNFPGVGASNGIDLELSLIAKLAKHPKIVGIKLSCGNLGKAARLAALYSQDEFAIFMGLAETLLHGLTGSGVSGAITGLANNAPRACVNLYELYAKGDLEGARKAQKEVSAAAEIELKGGILGMRHGCVHYFGYGGESRRPFQPISEELKAKTVAWLDPLMDREK</sequence>
<dbReference type="PANTHER" id="PTHR12128:SF66">
    <property type="entry name" value="4-HYDROXY-2-OXOGLUTARATE ALDOLASE, MITOCHONDRIAL"/>
    <property type="match status" value="1"/>
</dbReference>
<dbReference type="AlphaFoldDB" id="A0A8H3GML5"/>